<protein>
    <submittedName>
        <fullName evidence="1">Uncharacterized protein</fullName>
    </submittedName>
</protein>
<evidence type="ECO:0000313" key="1">
    <source>
        <dbReference type="EMBL" id="QCD93731.1"/>
    </source>
</evidence>
<dbReference type="Proteomes" id="UP000501690">
    <property type="component" value="Linkage Group LG5"/>
</dbReference>
<gene>
    <name evidence="1" type="ORF">DEO72_LG5g1807</name>
</gene>
<organism evidence="1 2">
    <name type="scientific">Vigna unguiculata</name>
    <name type="common">Cowpea</name>
    <dbReference type="NCBI Taxonomy" id="3917"/>
    <lineage>
        <taxon>Eukaryota</taxon>
        <taxon>Viridiplantae</taxon>
        <taxon>Streptophyta</taxon>
        <taxon>Embryophyta</taxon>
        <taxon>Tracheophyta</taxon>
        <taxon>Spermatophyta</taxon>
        <taxon>Magnoliopsida</taxon>
        <taxon>eudicotyledons</taxon>
        <taxon>Gunneridae</taxon>
        <taxon>Pentapetalae</taxon>
        <taxon>rosids</taxon>
        <taxon>fabids</taxon>
        <taxon>Fabales</taxon>
        <taxon>Fabaceae</taxon>
        <taxon>Papilionoideae</taxon>
        <taxon>50 kb inversion clade</taxon>
        <taxon>NPAAA clade</taxon>
        <taxon>indigoferoid/millettioid clade</taxon>
        <taxon>Phaseoleae</taxon>
        <taxon>Vigna</taxon>
    </lineage>
</organism>
<reference evidence="1 2" key="1">
    <citation type="submission" date="2019-04" db="EMBL/GenBank/DDBJ databases">
        <title>An improved genome assembly and genetic linkage map for asparagus bean, Vigna unguiculata ssp. sesquipedialis.</title>
        <authorList>
            <person name="Xia Q."/>
            <person name="Zhang R."/>
            <person name="Dong Y."/>
        </authorList>
    </citation>
    <scope>NUCLEOTIDE SEQUENCE [LARGE SCALE GENOMIC DNA]</scope>
    <source>
        <tissue evidence="1">Leaf</tissue>
    </source>
</reference>
<accession>A0A4D6LZE8</accession>
<evidence type="ECO:0000313" key="2">
    <source>
        <dbReference type="Proteomes" id="UP000501690"/>
    </source>
</evidence>
<proteinExistence type="predicted"/>
<dbReference type="EMBL" id="CP039349">
    <property type="protein sequence ID" value="QCD93731.1"/>
    <property type="molecule type" value="Genomic_DNA"/>
</dbReference>
<dbReference type="AlphaFoldDB" id="A0A4D6LZE8"/>
<keyword evidence="2" id="KW-1185">Reference proteome</keyword>
<name>A0A4D6LZE8_VIGUN</name>
<sequence>MVARRGGAAAVVADALAGRRTRGGGVRKRCWSLWVLLRAVATMAACSRCKFSLTMTRFQEMREVRVATWHDLVEWSLTGRRGAT</sequence>